<dbReference type="SUPFAM" id="SSF46785">
    <property type="entry name" value="Winged helix' DNA-binding domain"/>
    <property type="match status" value="1"/>
</dbReference>
<reference evidence="6" key="2">
    <citation type="submission" date="2021-08" db="EMBL/GenBank/DDBJ databases">
        <authorList>
            <person name="Tani A."/>
            <person name="Ola A."/>
            <person name="Ogura Y."/>
            <person name="Katsura K."/>
            <person name="Hayashi T."/>
        </authorList>
    </citation>
    <scope>NUCLEOTIDE SEQUENCE</scope>
    <source>
        <strain evidence="6">DSM 17168</strain>
    </source>
</reference>
<dbReference type="PANTHER" id="PTHR44846:SF1">
    <property type="entry name" value="MANNOSYL-D-GLYCERATE TRANSPORT_METABOLISM SYSTEM REPRESSOR MNGR-RELATED"/>
    <property type="match status" value="1"/>
</dbReference>
<gene>
    <name evidence="6" type="ORF">GMJLKIPL_1208</name>
</gene>
<dbReference type="PRINTS" id="PR00035">
    <property type="entry name" value="HTHGNTR"/>
</dbReference>
<dbReference type="SUPFAM" id="SSF64288">
    <property type="entry name" value="Chorismate lyase-like"/>
    <property type="match status" value="1"/>
</dbReference>
<evidence type="ECO:0000256" key="4">
    <source>
        <dbReference type="SAM" id="MobiDB-lite"/>
    </source>
</evidence>
<dbReference type="PROSITE" id="PS50949">
    <property type="entry name" value="HTH_GNTR"/>
    <property type="match status" value="1"/>
</dbReference>
<evidence type="ECO:0000256" key="2">
    <source>
        <dbReference type="ARBA" id="ARBA00023125"/>
    </source>
</evidence>
<dbReference type="SMART" id="SM00866">
    <property type="entry name" value="UTRA"/>
    <property type="match status" value="1"/>
</dbReference>
<keyword evidence="2" id="KW-0238">DNA-binding</keyword>
<dbReference type="Gene3D" id="3.40.1410.10">
    <property type="entry name" value="Chorismate lyase-like"/>
    <property type="match status" value="1"/>
</dbReference>
<dbReference type="EMBL" id="BPQQ01000013">
    <property type="protein sequence ID" value="GJD99292.1"/>
    <property type="molecule type" value="Genomic_DNA"/>
</dbReference>
<sequence>MSRADRTIAAGGALGPDGERTTVTHADVTASRTLENLRQDDMKRPGLGRASETPRRESVGFRPLYRQVYDALLRRLADAVWQPGQMLPSEGQLAAELGVSQGTVRKALDALTADSLLVRRQGRGTFVAEHDDKQSVFRFFKLQPDAGGGALPDSRVVSIAEGTANGDERERLDLSRTARVVRIERLRAVAGSLCVFETISLPTGLFPGIAQMPVPNTLYSLYATQFGITIATARERLKAILLPAREAALLETIAGTPALEIDRVAVDLEERPVEWRLSLCLTQQVHYLSVLR</sequence>
<feature type="domain" description="HTH gntR-type" evidence="5">
    <location>
        <begin position="62"/>
        <end position="130"/>
    </location>
</feature>
<dbReference type="PANTHER" id="PTHR44846">
    <property type="entry name" value="MANNOSYL-D-GLYCERATE TRANSPORT/METABOLISM SYSTEM REPRESSOR MNGR-RELATED"/>
    <property type="match status" value="1"/>
</dbReference>
<keyword evidence="1" id="KW-0805">Transcription regulation</keyword>
<dbReference type="CDD" id="cd07377">
    <property type="entry name" value="WHTH_GntR"/>
    <property type="match status" value="1"/>
</dbReference>
<dbReference type="InterPro" id="IPR028978">
    <property type="entry name" value="Chorismate_lyase_/UTRA_dom_sf"/>
</dbReference>
<evidence type="ECO:0000259" key="5">
    <source>
        <dbReference type="PROSITE" id="PS50949"/>
    </source>
</evidence>
<evidence type="ECO:0000313" key="7">
    <source>
        <dbReference type="Proteomes" id="UP001055153"/>
    </source>
</evidence>
<dbReference type="InterPro" id="IPR011663">
    <property type="entry name" value="UTRA"/>
</dbReference>
<dbReference type="Pfam" id="PF00392">
    <property type="entry name" value="GntR"/>
    <property type="match status" value="1"/>
</dbReference>
<name>A0ABQ4SA82_9HYPH</name>
<dbReference type="InterPro" id="IPR036388">
    <property type="entry name" value="WH-like_DNA-bd_sf"/>
</dbReference>
<keyword evidence="3" id="KW-0804">Transcription</keyword>
<protein>
    <recommendedName>
        <fullName evidence="5">HTH gntR-type domain-containing protein</fullName>
    </recommendedName>
</protein>
<organism evidence="6 7">
    <name type="scientific">Methylobacterium isbiliense</name>
    <dbReference type="NCBI Taxonomy" id="315478"/>
    <lineage>
        <taxon>Bacteria</taxon>
        <taxon>Pseudomonadati</taxon>
        <taxon>Pseudomonadota</taxon>
        <taxon>Alphaproteobacteria</taxon>
        <taxon>Hyphomicrobiales</taxon>
        <taxon>Methylobacteriaceae</taxon>
        <taxon>Methylobacterium</taxon>
    </lineage>
</organism>
<evidence type="ECO:0000256" key="1">
    <source>
        <dbReference type="ARBA" id="ARBA00023015"/>
    </source>
</evidence>
<dbReference type="InterPro" id="IPR000524">
    <property type="entry name" value="Tscrpt_reg_HTH_GntR"/>
</dbReference>
<reference evidence="6" key="1">
    <citation type="journal article" date="2021" name="Front. Microbiol.">
        <title>Comprehensive Comparative Genomics and Phenotyping of Methylobacterium Species.</title>
        <authorList>
            <person name="Alessa O."/>
            <person name="Ogura Y."/>
            <person name="Fujitani Y."/>
            <person name="Takami H."/>
            <person name="Hayashi T."/>
            <person name="Sahin N."/>
            <person name="Tani A."/>
        </authorList>
    </citation>
    <scope>NUCLEOTIDE SEQUENCE</scope>
    <source>
        <strain evidence="6">DSM 17168</strain>
    </source>
</reference>
<dbReference type="RefSeq" id="WP_238234180.1">
    <property type="nucleotide sequence ID" value="NZ_BPQQ01000013.1"/>
</dbReference>
<dbReference type="InterPro" id="IPR036390">
    <property type="entry name" value="WH_DNA-bd_sf"/>
</dbReference>
<dbReference type="Gene3D" id="1.10.10.10">
    <property type="entry name" value="Winged helix-like DNA-binding domain superfamily/Winged helix DNA-binding domain"/>
    <property type="match status" value="1"/>
</dbReference>
<keyword evidence="7" id="KW-1185">Reference proteome</keyword>
<proteinExistence type="predicted"/>
<dbReference type="SMART" id="SM00345">
    <property type="entry name" value="HTH_GNTR"/>
    <property type="match status" value="1"/>
</dbReference>
<dbReference type="Pfam" id="PF07702">
    <property type="entry name" value="UTRA"/>
    <property type="match status" value="1"/>
</dbReference>
<dbReference type="Proteomes" id="UP001055153">
    <property type="component" value="Unassembled WGS sequence"/>
</dbReference>
<evidence type="ECO:0000313" key="6">
    <source>
        <dbReference type="EMBL" id="GJD99292.1"/>
    </source>
</evidence>
<feature type="region of interest" description="Disordered" evidence="4">
    <location>
        <begin position="1"/>
        <end position="56"/>
    </location>
</feature>
<evidence type="ECO:0000256" key="3">
    <source>
        <dbReference type="ARBA" id="ARBA00023163"/>
    </source>
</evidence>
<comment type="caution">
    <text evidence="6">The sequence shown here is derived from an EMBL/GenBank/DDBJ whole genome shotgun (WGS) entry which is preliminary data.</text>
</comment>
<feature type="compositionally biased region" description="Basic and acidic residues" evidence="4">
    <location>
        <begin position="35"/>
        <end position="44"/>
    </location>
</feature>
<dbReference type="InterPro" id="IPR050679">
    <property type="entry name" value="Bact_HTH_transcr_reg"/>
</dbReference>
<accession>A0ABQ4SA82</accession>